<keyword evidence="3" id="KW-1185">Reference proteome</keyword>
<dbReference type="Proteomes" id="UP000531594">
    <property type="component" value="Unassembled WGS sequence"/>
</dbReference>
<sequence length="147" mass="16769">MGRLVLFNTRGDGMAVNAYLIFDGNTREVVQFYVKVFGLEEPQFMTFGSIHAEEIPPEARELIMHTYLEIAGDKVMFSDNFPGMPYQQGNNFTLAYISSDEAAIRDAFQKLKDGGSVKMELQETPWSKCYGSLTDKYNIQWQFSHEA</sequence>
<reference evidence="2 3" key="1">
    <citation type="submission" date="2020-08" db="EMBL/GenBank/DDBJ databases">
        <title>Genomic Encyclopedia of Type Strains, Phase IV (KMG-IV): sequencing the most valuable type-strain genomes for metagenomic binning, comparative biology and taxonomic classification.</title>
        <authorList>
            <person name="Goeker M."/>
        </authorList>
    </citation>
    <scope>NUCLEOTIDE SEQUENCE [LARGE SCALE GENOMIC DNA]</scope>
    <source>
        <strain evidence="2 3">DSM 5391</strain>
    </source>
</reference>
<proteinExistence type="predicted"/>
<dbReference type="Pfam" id="PF00903">
    <property type="entry name" value="Glyoxalase"/>
    <property type="match status" value="1"/>
</dbReference>
<comment type="caution">
    <text evidence="2">The sequence shown here is derived from an EMBL/GenBank/DDBJ whole genome shotgun (WGS) entry which is preliminary data.</text>
</comment>
<dbReference type="AlphaFoldDB" id="A0A7X0LUC8"/>
<feature type="domain" description="Glyoxalase/fosfomycin resistance/dioxygenase" evidence="1">
    <location>
        <begin position="17"/>
        <end position="143"/>
    </location>
</feature>
<dbReference type="InterPro" id="IPR004360">
    <property type="entry name" value="Glyas_Fos-R_dOase_dom"/>
</dbReference>
<gene>
    <name evidence="2" type="ORF">HNR53_001445</name>
</gene>
<evidence type="ECO:0000259" key="1">
    <source>
        <dbReference type="Pfam" id="PF00903"/>
    </source>
</evidence>
<organism evidence="2 3">
    <name type="scientific">Bacillus benzoevorans</name>
    <dbReference type="NCBI Taxonomy" id="1456"/>
    <lineage>
        <taxon>Bacteria</taxon>
        <taxon>Bacillati</taxon>
        <taxon>Bacillota</taxon>
        <taxon>Bacilli</taxon>
        <taxon>Bacillales</taxon>
        <taxon>Bacillaceae</taxon>
        <taxon>Bacillus</taxon>
    </lineage>
</organism>
<evidence type="ECO:0000313" key="2">
    <source>
        <dbReference type="EMBL" id="MBB6444836.1"/>
    </source>
</evidence>
<dbReference type="CDD" id="cd06588">
    <property type="entry name" value="PhnB_like"/>
    <property type="match status" value="1"/>
</dbReference>
<name>A0A7X0LUC8_9BACI</name>
<dbReference type="Gene3D" id="3.10.180.10">
    <property type="entry name" value="2,3-Dihydroxybiphenyl 1,2-Dioxygenase, domain 1"/>
    <property type="match status" value="1"/>
</dbReference>
<protein>
    <submittedName>
        <fullName evidence="2">PhnB protein</fullName>
    </submittedName>
</protein>
<dbReference type="PANTHER" id="PTHR33990">
    <property type="entry name" value="PROTEIN YJDN-RELATED"/>
    <property type="match status" value="1"/>
</dbReference>
<accession>A0A7X0LUC8</accession>
<evidence type="ECO:0000313" key="3">
    <source>
        <dbReference type="Proteomes" id="UP000531594"/>
    </source>
</evidence>
<dbReference type="InterPro" id="IPR028973">
    <property type="entry name" value="PhnB-like"/>
</dbReference>
<dbReference type="InterPro" id="IPR029068">
    <property type="entry name" value="Glyas_Bleomycin-R_OHBP_Dase"/>
</dbReference>
<dbReference type="PANTHER" id="PTHR33990:SF1">
    <property type="entry name" value="PROTEIN YJDN"/>
    <property type="match status" value="1"/>
</dbReference>
<dbReference type="SUPFAM" id="SSF54593">
    <property type="entry name" value="Glyoxalase/Bleomycin resistance protein/Dihydroxybiphenyl dioxygenase"/>
    <property type="match status" value="1"/>
</dbReference>
<dbReference type="EMBL" id="JACHGK010000003">
    <property type="protein sequence ID" value="MBB6444836.1"/>
    <property type="molecule type" value="Genomic_DNA"/>
</dbReference>